<name>A0ABV4YFX4_9CYAN</name>
<keyword evidence="1" id="KW-1133">Transmembrane helix</keyword>
<gene>
    <name evidence="2" type="ORF">ACE1B6_20925</name>
</gene>
<dbReference type="EMBL" id="JBHFNS010000077">
    <property type="protein sequence ID" value="MFB2937719.1"/>
    <property type="molecule type" value="Genomic_DNA"/>
</dbReference>
<evidence type="ECO:0000313" key="3">
    <source>
        <dbReference type="Proteomes" id="UP001576776"/>
    </source>
</evidence>
<feature type="transmembrane region" description="Helical" evidence="1">
    <location>
        <begin position="214"/>
        <end position="237"/>
    </location>
</feature>
<dbReference type="RefSeq" id="WP_413259199.1">
    <property type="nucleotide sequence ID" value="NZ_JBHFNS010000077.1"/>
</dbReference>
<keyword evidence="3" id="KW-1185">Reference proteome</keyword>
<sequence>MTQSSNWLNSLVTNPWFVLAISIISVLGVIITVVNIKVKRPCYAIRSVGIIEDIASKSKLLEMYYAGHKIERLTVTRIAFWNAGNETIDRKDIAAADPIKIVLSSGYNILDVKLIYEKDKVNQFNFNFQSGNPDVILNFDYLDKHDGAIIQIVHTGEDSKNFEIYGRVKGVGKLRLVSNELFSKGQEISVAIFSAATAVISSVLGTIINSINNIGVLYTANVIYIIIIMTSVLIIIWELNKFFFKRIPKEFNIFKDEYWGL</sequence>
<proteinExistence type="predicted"/>
<reference evidence="2 3" key="1">
    <citation type="submission" date="2024-09" db="EMBL/GenBank/DDBJ databases">
        <title>Floridaenema gen nov. (Aerosakkonemataceae, Aerosakkonematales ord. nov., Cyanobacteria) from benthic tropical and subtropical fresh waters, with the description of four new species.</title>
        <authorList>
            <person name="Moretto J.A."/>
            <person name="Berthold D.E."/>
            <person name="Lefler F.W."/>
            <person name="Huang I.-S."/>
            <person name="Laughinghouse H. IV."/>
        </authorList>
    </citation>
    <scope>NUCLEOTIDE SEQUENCE [LARGE SCALE GENOMIC DNA]</scope>
    <source>
        <strain evidence="2 3">BLCC-F154</strain>
    </source>
</reference>
<feature type="transmembrane region" description="Helical" evidence="1">
    <location>
        <begin position="16"/>
        <end position="36"/>
    </location>
</feature>
<evidence type="ECO:0000256" key="1">
    <source>
        <dbReference type="SAM" id="Phobius"/>
    </source>
</evidence>
<keyword evidence="1" id="KW-0812">Transmembrane</keyword>
<feature type="transmembrane region" description="Helical" evidence="1">
    <location>
        <begin position="188"/>
        <end position="208"/>
    </location>
</feature>
<comment type="caution">
    <text evidence="2">The sequence shown here is derived from an EMBL/GenBank/DDBJ whole genome shotgun (WGS) entry which is preliminary data.</text>
</comment>
<organism evidence="2 3">
    <name type="scientific">Floridaenema fluviatile BLCC-F154</name>
    <dbReference type="NCBI Taxonomy" id="3153640"/>
    <lineage>
        <taxon>Bacteria</taxon>
        <taxon>Bacillati</taxon>
        <taxon>Cyanobacteriota</taxon>
        <taxon>Cyanophyceae</taxon>
        <taxon>Oscillatoriophycideae</taxon>
        <taxon>Aerosakkonematales</taxon>
        <taxon>Aerosakkonemataceae</taxon>
        <taxon>Floridanema</taxon>
        <taxon>Floridanema fluviatile</taxon>
    </lineage>
</organism>
<keyword evidence="1" id="KW-0472">Membrane</keyword>
<dbReference type="Proteomes" id="UP001576776">
    <property type="component" value="Unassembled WGS sequence"/>
</dbReference>
<evidence type="ECO:0000313" key="2">
    <source>
        <dbReference type="EMBL" id="MFB2937719.1"/>
    </source>
</evidence>
<accession>A0ABV4YFX4</accession>
<protein>
    <submittedName>
        <fullName evidence="2">Uncharacterized protein</fullName>
    </submittedName>
</protein>